<proteinExistence type="predicted"/>
<dbReference type="Pfam" id="PF07893">
    <property type="entry name" value="DUF1668"/>
    <property type="match status" value="1"/>
</dbReference>
<reference evidence="1" key="1">
    <citation type="submission" date="2015-06" db="UniProtKB">
        <authorList>
            <consortium name="EnsemblPlants"/>
        </authorList>
    </citation>
    <scope>IDENTIFICATION</scope>
</reference>
<dbReference type="PANTHER" id="PTHR33085:SF69">
    <property type="entry name" value="OS07G0234700 PROTEIN"/>
    <property type="match status" value="1"/>
</dbReference>
<organism evidence="1">
    <name type="scientific">Aegilops tauschii</name>
    <name type="common">Tausch's goatgrass</name>
    <name type="synonym">Aegilops squarrosa</name>
    <dbReference type="NCBI Taxonomy" id="37682"/>
    <lineage>
        <taxon>Eukaryota</taxon>
        <taxon>Viridiplantae</taxon>
        <taxon>Streptophyta</taxon>
        <taxon>Embryophyta</taxon>
        <taxon>Tracheophyta</taxon>
        <taxon>Spermatophyta</taxon>
        <taxon>Magnoliopsida</taxon>
        <taxon>Liliopsida</taxon>
        <taxon>Poales</taxon>
        <taxon>Poaceae</taxon>
        <taxon>BOP clade</taxon>
        <taxon>Pooideae</taxon>
        <taxon>Triticodae</taxon>
        <taxon>Triticeae</taxon>
        <taxon>Triticinae</taxon>
        <taxon>Aegilops</taxon>
    </lineage>
</organism>
<dbReference type="EnsemblPlants" id="EMT27400">
    <property type="protein sequence ID" value="EMT27400"/>
    <property type="gene ID" value="F775_04194"/>
</dbReference>
<sequence length="173" mass="19728">MRMSVKEDPSLGGTLTYDTKTATLSSGQWKHRGDWVLPFKGHAHYDHHLGAWVGLHRQSVYSDDASGYLCACRVMSGWQPPKKEVGKEKLFLEDSHWRHVDGKLVYMRERGKYCLVEHLLPEGADKSMYVLCLTTFVVNYGEDGELSTTANSPPHFYKAPSYCCSFDVQAFWM</sequence>
<accession>M8BQX1</accession>
<dbReference type="PANTHER" id="PTHR33085">
    <property type="entry name" value="OS12G0113100 PROTEIN-RELATED"/>
    <property type="match status" value="1"/>
</dbReference>
<evidence type="ECO:0000313" key="1">
    <source>
        <dbReference type="EnsemblPlants" id="EMT27400"/>
    </source>
</evidence>
<dbReference type="AlphaFoldDB" id="M8BQX1"/>
<name>M8BQX1_AEGTA</name>
<protein>
    <submittedName>
        <fullName evidence="1">Uncharacterized protein</fullName>
    </submittedName>
</protein>
<dbReference type="InterPro" id="IPR012871">
    <property type="entry name" value="DUF1668_ORYSA"/>
</dbReference>